<keyword evidence="2" id="KW-1185">Reference proteome</keyword>
<reference evidence="1" key="1">
    <citation type="submission" date="2020-03" db="EMBL/GenBank/DDBJ databases">
        <title>Castanea mollissima Vanexum genome sequencing.</title>
        <authorList>
            <person name="Staton M."/>
        </authorList>
    </citation>
    <scope>NUCLEOTIDE SEQUENCE</scope>
    <source>
        <tissue evidence="1">Leaf</tissue>
    </source>
</reference>
<gene>
    <name evidence="1" type="ORF">CMV_004793</name>
</gene>
<dbReference type="EMBL" id="JRKL02000410">
    <property type="protein sequence ID" value="KAF3971619.1"/>
    <property type="molecule type" value="Genomic_DNA"/>
</dbReference>
<dbReference type="AlphaFoldDB" id="A0A8J4RNJ9"/>
<sequence length="104" mass="11625">MKVDVTSDASVPLTSTVAIHSLKTWFLKIAVPFEGKQFAGNPIRNRFRFLIQCFRMNVKANMGLFIFSKASKGQCCPKWLTMVSYNSSTLISSHLISCARDSSD</sequence>
<accession>A0A8J4RNJ9</accession>
<dbReference type="Proteomes" id="UP000737018">
    <property type="component" value="Unassembled WGS sequence"/>
</dbReference>
<name>A0A8J4RNJ9_9ROSI</name>
<protein>
    <submittedName>
        <fullName evidence="1">Uncharacterized protein</fullName>
    </submittedName>
</protein>
<comment type="caution">
    <text evidence="1">The sequence shown here is derived from an EMBL/GenBank/DDBJ whole genome shotgun (WGS) entry which is preliminary data.</text>
</comment>
<organism evidence="1 2">
    <name type="scientific">Castanea mollissima</name>
    <name type="common">Chinese chestnut</name>
    <dbReference type="NCBI Taxonomy" id="60419"/>
    <lineage>
        <taxon>Eukaryota</taxon>
        <taxon>Viridiplantae</taxon>
        <taxon>Streptophyta</taxon>
        <taxon>Embryophyta</taxon>
        <taxon>Tracheophyta</taxon>
        <taxon>Spermatophyta</taxon>
        <taxon>Magnoliopsida</taxon>
        <taxon>eudicotyledons</taxon>
        <taxon>Gunneridae</taxon>
        <taxon>Pentapetalae</taxon>
        <taxon>rosids</taxon>
        <taxon>fabids</taxon>
        <taxon>Fagales</taxon>
        <taxon>Fagaceae</taxon>
        <taxon>Castanea</taxon>
    </lineage>
</organism>
<evidence type="ECO:0000313" key="2">
    <source>
        <dbReference type="Proteomes" id="UP000737018"/>
    </source>
</evidence>
<proteinExistence type="predicted"/>
<evidence type="ECO:0000313" key="1">
    <source>
        <dbReference type="EMBL" id="KAF3971619.1"/>
    </source>
</evidence>